<accession>A0A0W8AYC1</accession>
<dbReference type="InterPro" id="IPR036961">
    <property type="entry name" value="Kinesin_motor_dom_sf"/>
</dbReference>
<comment type="similarity">
    <text evidence="8">Belongs to the TRAFAC class myosin-kinesin ATPase superfamily. Kinesin family. KIN-13 subfamily.</text>
</comment>
<dbReference type="Proteomes" id="UP000052943">
    <property type="component" value="Unassembled WGS sequence"/>
</dbReference>
<evidence type="ECO:0000256" key="7">
    <source>
        <dbReference type="ARBA" id="ARBA00023212"/>
    </source>
</evidence>
<dbReference type="PROSITE" id="PS00411">
    <property type="entry name" value="KINESIN_MOTOR_1"/>
    <property type="match status" value="1"/>
</dbReference>
<dbReference type="PANTHER" id="PTHR47971:SF8">
    <property type="entry name" value="KINESIN-LIKE PROTEIN"/>
    <property type="match status" value="1"/>
</dbReference>
<dbReference type="PANTHER" id="PTHR47971">
    <property type="entry name" value="KINESIN-RELATED PROTEIN 6"/>
    <property type="match status" value="1"/>
</dbReference>
<evidence type="ECO:0000256" key="11">
    <source>
        <dbReference type="SAM" id="MobiDB-lite"/>
    </source>
</evidence>
<dbReference type="InterPro" id="IPR027417">
    <property type="entry name" value="P-loop_NTPase"/>
</dbReference>
<dbReference type="Gene3D" id="3.40.50.300">
    <property type="entry name" value="P-loop containing nucleotide triphosphate hydrolases"/>
    <property type="match status" value="1"/>
</dbReference>
<feature type="compositionally biased region" description="Low complexity" evidence="11">
    <location>
        <begin position="1"/>
        <end position="11"/>
    </location>
</feature>
<organism evidence="13 14">
    <name type="scientific">Phytophthora nicotianae</name>
    <name type="common">Potato buckeye rot agent</name>
    <name type="synonym">Phytophthora parasitica</name>
    <dbReference type="NCBI Taxonomy" id="4792"/>
    <lineage>
        <taxon>Eukaryota</taxon>
        <taxon>Sar</taxon>
        <taxon>Stramenopiles</taxon>
        <taxon>Oomycota</taxon>
        <taxon>Peronosporomycetes</taxon>
        <taxon>Peronosporales</taxon>
        <taxon>Peronosporaceae</taxon>
        <taxon>Phytophthora</taxon>
    </lineage>
</organism>
<evidence type="ECO:0000256" key="3">
    <source>
        <dbReference type="ARBA" id="ARBA00022701"/>
    </source>
</evidence>
<keyword evidence="10" id="KW-0175">Coiled coil</keyword>
<evidence type="ECO:0000256" key="2">
    <source>
        <dbReference type="ARBA" id="ARBA00022490"/>
    </source>
</evidence>
<dbReference type="GO" id="GO:0007019">
    <property type="term" value="P:microtubule depolymerization"/>
    <property type="evidence" value="ECO:0007669"/>
    <property type="project" value="TreeGrafter"/>
</dbReference>
<evidence type="ECO:0000313" key="13">
    <source>
        <dbReference type="EMBL" id="KUF64619.1"/>
    </source>
</evidence>
<dbReference type="Gene3D" id="3.40.850.10">
    <property type="entry name" value="Kinesin motor domain"/>
    <property type="match status" value="1"/>
</dbReference>
<evidence type="ECO:0000256" key="4">
    <source>
        <dbReference type="ARBA" id="ARBA00022741"/>
    </source>
</evidence>
<dbReference type="STRING" id="4790.A0A0W8AYC1"/>
<evidence type="ECO:0000256" key="5">
    <source>
        <dbReference type="ARBA" id="ARBA00022840"/>
    </source>
</evidence>
<comment type="caution">
    <text evidence="13">The sequence shown here is derived from an EMBL/GenBank/DDBJ whole genome shotgun (WGS) entry which is preliminary data.</text>
</comment>
<feature type="region of interest" description="Disordered" evidence="11">
    <location>
        <begin position="1"/>
        <end position="64"/>
    </location>
</feature>
<dbReference type="InterPro" id="IPR019821">
    <property type="entry name" value="Kinesin_motor_CS"/>
</dbReference>
<evidence type="ECO:0000256" key="10">
    <source>
        <dbReference type="SAM" id="Coils"/>
    </source>
</evidence>
<keyword evidence="3" id="KW-0493">Microtubule</keyword>
<dbReference type="InterPro" id="IPR003960">
    <property type="entry name" value="ATPase_AAA_CS"/>
</dbReference>
<dbReference type="PROSITE" id="PS00674">
    <property type="entry name" value="AAA"/>
    <property type="match status" value="1"/>
</dbReference>
<feature type="coiled-coil region" evidence="10">
    <location>
        <begin position="617"/>
        <end position="651"/>
    </location>
</feature>
<evidence type="ECO:0000259" key="12">
    <source>
        <dbReference type="PROSITE" id="PS50067"/>
    </source>
</evidence>
<feature type="compositionally biased region" description="Basic and acidic residues" evidence="11">
    <location>
        <begin position="503"/>
        <end position="516"/>
    </location>
</feature>
<dbReference type="OrthoDB" id="5925at2759"/>
<comment type="subcellular location">
    <subcellularLocation>
        <location evidence="1">Cytoplasm</location>
        <location evidence="1">Cytoskeleton</location>
    </subcellularLocation>
</comment>
<dbReference type="AlphaFoldDB" id="A0A0W8AYC1"/>
<keyword evidence="2" id="KW-0963">Cytoplasm</keyword>
<dbReference type="InterPro" id="IPR001752">
    <property type="entry name" value="Kinesin_motor_dom"/>
</dbReference>
<dbReference type="EMBL" id="LNFO01006124">
    <property type="protein sequence ID" value="KUF64619.1"/>
    <property type="molecule type" value="Genomic_DNA"/>
</dbReference>
<feature type="compositionally biased region" description="Basic and acidic residues" evidence="11">
    <location>
        <begin position="32"/>
        <end position="64"/>
    </location>
</feature>
<dbReference type="SUPFAM" id="SSF52540">
    <property type="entry name" value="P-loop containing nucleoside triphosphate hydrolases"/>
    <property type="match status" value="2"/>
</dbReference>
<dbReference type="InterPro" id="IPR003959">
    <property type="entry name" value="ATPase_AAA_core"/>
</dbReference>
<evidence type="ECO:0000256" key="1">
    <source>
        <dbReference type="ARBA" id="ARBA00004245"/>
    </source>
</evidence>
<feature type="binding site" evidence="9">
    <location>
        <begin position="185"/>
        <end position="192"/>
    </location>
    <ligand>
        <name>ATP</name>
        <dbReference type="ChEBI" id="CHEBI:30616"/>
    </ligand>
</feature>
<dbReference type="PROSITE" id="PS50067">
    <property type="entry name" value="KINESIN_MOTOR_2"/>
    <property type="match status" value="1"/>
</dbReference>
<gene>
    <name evidence="13" type="ORF">AM587_10016910</name>
</gene>
<name>A0A0W8AYC1_PHYNI</name>
<keyword evidence="6 9" id="KW-0505">Motor protein</keyword>
<dbReference type="GO" id="GO:0005874">
    <property type="term" value="C:microtubule"/>
    <property type="evidence" value="ECO:0007669"/>
    <property type="project" value="UniProtKB-KW"/>
</dbReference>
<dbReference type="GO" id="GO:0003777">
    <property type="term" value="F:microtubule motor activity"/>
    <property type="evidence" value="ECO:0007669"/>
    <property type="project" value="InterPro"/>
</dbReference>
<evidence type="ECO:0000256" key="8">
    <source>
        <dbReference type="ARBA" id="ARBA00061030"/>
    </source>
</evidence>
<dbReference type="GO" id="GO:0007018">
    <property type="term" value="P:microtubule-based movement"/>
    <property type="evidence" value="ECO:0007669"/>
    <property type="project" value="InterPro"/>
</dbReference>
<keyword evidence="5 9" id="KW-0067">ATP-binding</keyword>
<protein>
    <submittedName>
        <fullName evidence="13">Diatom spindle kinesin-1</fullName>
    </submittedName>
</protein>
<keyword evidence="4 9" id="KW-0547">Nucleotide-binding</keyword>
<dbReference type="InterPro" id="IPR003593">
    <property type="entry name" value="AAA+_ATPase"/>
</dbReference>
<dbReference type="Pfam" id="PF00004">
    <property type="entry name" value="AAA"/>
    <property type="match status" value="1"/>
</dbReference>
<proteinExistence type="inferred from homology"/>
<feature type="compositionally biased region" description="Acidic residues" evidence="11">
    <location>
        <begin position="467"/>
        <end position="489"/>
    </location>
</feature>
<dbReference type="FunFam" id="3.40.850.10:FF:000012">
    <property type="entry name" value="Kinesin-like protein"/>
    <property type="match status" value="1"/>
</dbReference>
<dbReference type="GO" id="GO:0008017">
    <property type="term" value="F:microtubule binding"/>
    <property type="evidence" value="ECO:0007669"/>
    <property type="project" value="InterPro"/>
</dbReference>
<dbReference type="CDD" id="cd01367">
    <property type="entry name" value="KISc_KIF2_like"/>
    <property type="match status" value="1"/>
</dbReference>
<feature type="domain" description="Kinesin motor" evidence="12">
    <location>
        <begin position="94"/>
        <end position="439"/>
    </location>
</feature>
<feature type="region of interest" description="Disordered" evidence="11">
    <location>
        <begin position="467"/>
        <end position="537"/>
    </location>
</feature>
<reference evidence="13 14" key="1">
    <citation type="submission" date="2015-11" db="EMBL/GenBank/DDBJ databases">
        <title>Genomes and virulence difference between two physiological races of Phytophthora nicotianae.</title>
        <authorList>
            <person name="Liu H."/>
            <person name="Ma X."/>
            <person name="Yu H."/>
            <person name="Fang D."/>
            <person name="Li Y."/>
            <person name="Wang X."/>
            <person name="Wang W."/>
            <person name="Dong Y."/>
            <person name="Xiao B."/>
        </authorList>
    </citation>
    <scope>NUCLEOTIDE SEQUENCE [LARGE SCALE GENOMIC DNA]</scope>
    <source>
        <strain evidence="14">race 0</strain>
    </source>
</reference>
<dbReference type="SMART" id="SM00382">
    <property type="entry name" value="AAA"/>
    <property type="match status" value="2"/>
</dbReference>
<dbReference type="InterPro" id="IPR027640">
    <property type="entry name" value="Kinesin-like_fam"/>
</dbReference>
<dbReference type="CDD" id="cd19481">
    <property type="entry name" value="RecA-like_protease"/>
    <property type="match status" value="1"/>
</dbReference>
<dbReference type="PRINTS" id="PR00380">
    <property type="entry name" value="KINESINHEAVY"/>
</dbReference>
<evidence type="ECO:0000313" key="14">
    <source>
        <dbReference type="Proteomes" id="UP000052943"/>
    </source>
</evidence>
<keyword evidence="7" id="KW-0206">Cytoskeleton</keyword>
<dbReference type="SMART" id="SM00129">
    <property type="entry name" value="KISc"/>
    <property type="match status" value="1"/>
</dbReference>
<evidence type="ECO:0000256" key="9">
    <source>
        <dbReference type="PROSITE-ProRule" id="PRU00283"/>
    </source>
</evidence>
<sequence>MAWRANNAKAAGGRGAPSSVPRAKPTMQAIAEIEKNREDRRRAMAAAKRERERESQLNEKMGHPGDVDFQRMIKAFREQNKDKSRPHAEAGDTKITICVRKRPVNAKEVKKHDYDAVTCLNPMAIVHDCKLKVDGITKYLDSNAFNFDHTFDENATNESVYMYTAQPLVRFIFHDGGHATVFAYGQTGSGKTHTMQGIQSQIAADVFAQVDEFARRGYPLDICVSFFEIYGGRCQDLLHRQVLTIREDGAGEVQIVDLQEVKPQNTEELLQVISKGNSLRTTHATEVNDVSSRSHCICQINLREKGTGKIYGKLSLIDLAGSERGEDTKNHNRQRRMESAEINRSLLALKECFRALDSGGRGTHIPFRASKLTQVLKDSFVNAKARYVAAVIGAIESSFNDMSAGVTERTVMIAAVSPCASSSDHTLNTLRYADRVKEKHVSADAFDERNADSEPVDVDDVQFEEDFDGGEAQDSGDDAEEEEYDDEDEYPHGDGYDEDDDTHEGNGAKYKCDAGNRNDVQTGSSHHSRGGPGLSEDLSILRINQRRHSNKKNGDQIEENFPEEAWQGVVQTLYEEQESLLNTHMGAIQENAELLTEEGAMLAAIQNDDSASIEQYVSRLEEILAQKAQTISTLRRQLAAFRQHCEGEEEKATESPPKKILDVIREFQVINGTVKMRQRGLATKLFSRVVAATKGQPAHYQVAVEAAPYRTAAQTQTRQALRSLTVVPDSSNSTSHRFAAIVGVTALAGATGLTVDAAESEAIPDKKQGKRFEYAEAVDTIRQQVSEFRTTLKSSETRIPKAFPIKKIGISRIHAPNGVSTIRIEFACPTFVDREAILGRFLLQLQNASIPGSRQAVEVMPAPESSTKKSVVESYHQPAVTYLYGNGSGSFQFLRDTSSLQATSKFVFYKDEYLTQGEIDAVVGAYKEIYSFANVEAFFRHEMEQRRRNALFGRGRNATAATVAPPDSKEEAIQQLQGLGIDVFEPTQNENSLTWDSLAGYEKVKLEIEDTVVLALQNPELYERIARKTRCRYESNRPRAVLFEGPPGTGKTLSARIIAQQAGIPMIHIPIESVVSKWYGDSEKKMSAIFDACEKLDGAIIFIDEIDALAGDRSGGTMHEASRRILSVLLQKVEGFASAKKTTVVCATNRKQDLDAALISRFDLSIRYNLPDEKTRRAVFGRYAKQLSEEELSQLAAVSSQLSCRDIKEICEYAERKWASKVLKKEETTELPTLQTYMEAVKIHMGGISSHGHRPDVYEA</sequence>
<dbReference type="GO" id="GO:0016887">
    <property type="term" value="F:ATP hydrolysis activity"/>
    <property type="evidence" value="ECO:0007669"/>
    <property type="project" value="InterPro"/>
</dbReference>
<dbReference type="Pfam" id="PF00225">
    <property type="entry name" value="Kinesin"/>
    <property type="match status" value="1"/>
</dbReference>
<evidence type="ECO:0000256" key="6">
    <source>
        <dbReference type="ARBA" id="ARBA00023175"/>
    </source>
</evidence>
<dbReference type="GO" id="GO:0005524">
    <property type="term" value="F:ATP binding"/>
    <property type="evidence" value="ECO:0007669"/>
    <property type="project" value="UniProtKB-UniRule"/>
</dbReference>